<keyword evidence="4" id="KW-1185">Reference proteome</keyword>
<reference evidence="3" key="1">
    <citation type="submission" date="2023-08" db="EMBL/GenBank/DDBJ databases">
        <authorList>
            <person name="Chen Y."/>
            <person name="Shah S."/>
            <person name="Dougan E. K."/>
            <person name="Thang M."/>
            <person name="Chan C."/>
        </authorList>
    </citation>
    <scope>NUCLEOTIDE SEQUENCE</scope>
</reference>
<feature type="domain" description="CYTH" evidence="2">
    <location>
        <begin position="24"/>
        <end position="188"/>
    </location>
</feature>
<feature type="chain" id="PRO_5041256818" description="CYTH domain-containing protein" evidence="1">
    <location>
        <begin position="24"/>
        <end position="217"/>
    </location>
</feature>
<accession>A0AA36MZ96</accession>
<dbReference type="InterPro" id="IPR033469">
    <property type="entry name" value="CYTH-like_dom_sf"/>
</dbReference>
<dbReference type="InterPro" id="IPR039582">
    <property type="entry name" value="THTPA"/>
</dbReference>
<dbReference type="GO" id="GO:0050333">
    <property type="term" value="F:thiamine triphosphate phosphatase activity"/>
    <property type="evidence" value="ECO:0007669"/>
    <property type="project" value="InterPro"/>
</dbReference>
<gene>
    <name evidence="3" type="ORF">EVOR1521_LOCUS10997</name>
</gene>
<dbReference type="GO" id="GO:0042357">
    <property type="term" value="P:thiamine diphosphate metabolic process"/>
    <property type="evidence" value="ECO:0007669"/>
    <property type="project" value="TreeGrafter"/>
</dbReference>
<dbReference type="SUPFAM" id="SSF55154">
    <property type="entry name" value="CYTH-like phosphatases"/>
    <property type="match status" value="1"/>
</dbReference>
<dbReference type="AlphaFoldDB" id="A0AA36MZ96"/>
<dbReference type="PANTHER" id="PTHR14586">
    <property type="entry name" value="THIAMINE-TRIPHOSPHATASE"/>
    <property type="match status" value="1"/>
</dbReference>
<evidence type="ECO:0000313" key="3">
    <source>
        <dbReference type="EMBL" id="CAJ1384063.1"/>
    </source>
</evidence>
<dbReference type="Proteomes" id="UP001178507">
    <property type="component" value="Unassembled WGS sequence"/>
</dbReference>
<feature type="signal peptide" evidence="1">
    <location>
        <begin position="1"/>
        <end position="23"/>
    </location>
</feature>
<proteinExistence type="predicted"/>
<comment type="caution">
    <text evidence="3">The sequence shown here is derived from an EMBL/GenBank/DDBJ whole genome shotgun (WGS) entry which is preliminary data.</text>
</comment>
<dbReference type="Pfam" id="PF01928">
    <property type="entry name" value="CYTH"/>
    <property type="match status" value="1"/>
</dbReference>
<dbReference type="InterPro" id="IPR023577">
    <property type="entry name" value="CYTH_domain"/>
</dbReference>
<dbReference type="Gene3D" id="2.40.320.10">
    <property type="entry name" value="Hypothetical Protein Pfu-838710-001"/>
    <property type="match status" value="1"/>
</dbReference>
<protein>
    <recommendedName>
        <fullName evidence="2">CYTH domain-containing protein</fullName>
    </recommendedName>
</protein>
<name>A0AA36MZ96_9DINO</name>
<sequence>MKPKLRLWLPLAFLCMRLRVGLVEVEQKFKVPSDLAQQVAALNGRSLGARSFRDEYWDNEAWRLCTQDCWLRRRDGAFELKRPASGGSERRRSGGETAEFQEITEEAELVAALKELGALDSAVGVGERLPPALRSAGLAPFAAFGTRRASYQLGRVQLDVDEADFGHGVMEIEVICDGSPSALALARQDIGEAAGLLGAEPLEASRGGKLETYIRRW</sequence>
<dbReference type="PANTHER" id="PTHR14586:SF1">
    <property type="entry name" value="THIAMINE-TRIPHOSPHATASE"/>
    <property type="match status" value="1"/>
</dbReference>
<dbReference type="EMBL" id="CAUJNA010001078">
    <property type="protein sequence ID" value="CAJ1384063.1"/>
    <property type="molecule type" value="Genomic_DNA"/>
</dbReference>
<evidence type="ECO:0000256" key="1">
    <source>
        <dbReference type="SAM" id="SignalP"/>
    </source>
</evidence>
<evidence type="ECO:0000313" key="4">
    <source>
        <dbReference type="Proteomes" id="UP001178507"/>
    </source>
</evidence>
<keyword evidence="1" id="KW-0732">Signal</keyword>
<organism evidence="3 4">
    <name type="scientific">Effrenium voratum</name>
    <dbReference type="NCBI Taxonomy" id="2562239"/>
    <lineage>
        <taxon>Eukaryota</taxon>
        <taxon>Sar</taxon>
        <taxon>Alveolata</taxon>
        <taxon>Dinophyceae</taxon>
        <taxon>Suessiales</taxon>
        <taxon>Symbiodiniaceae</taxon>
        <taxon>Effrenium</taxon>
    </lineage>
</organism>
<dbReference type="GO" id="GO:0000287">
    <property type="term" value="F:magnesium ion binding"/>
    <property type="evidence" value="ECO:0007669"/>
    <property type="project" value="TreeGrafter"/>
</dbReference>
<evidence type="ECO:0000259" key="2">
    <source>
        <dbReference type="Pfam" id="PF01928"/>
    </source>
</evidence>